<dbReference type="Proteomes" id="UP000003240">
    <property type="component" value="Unassembled WGS sequence"/>
</dbReference>
<dbReference type="GO" id="GO:0046872">
    <property type="term" value="F:metal ion binding"/>
    <property type="evidence" value="ECO:0007669"/>
    <property type="project" value="UniProtKB-KW"/>
</dbReference>
<sequence>MQFGFIIDPSRCIGCRACEKACRKEKDEPFPLRTVQLVVDKGKKHHYFISMSCNHCENPECFRVCPEKSYTKRRDGVVVHQTGRCTGCSRCVKACPFGAPRFNPQTGKVDKCDLCIEHISMGRQPLCVLSCPTKALQVVSDITDHGLPGKIQFPGAEGINLTHPSLRIREIKRGEAYFL</sequence>
<dbReference type="STRING" id="1009370.ALO_11624"/>
<evidence type="ECO:0000256" key="2">
    <source>
        <dbReference type="ARBA" id="ARBA00022723"/>
    </source>
</evidence>
<keyword evidence="3" id="KW-0408">Iron</keyword>
<protein>
    <submittedName>
        <fullName evidence="6">4Fe-4S ferredoxin, iron-sulfur binding protein</fullName>
    </submittedName>
</protein>
<keyword evidence="1" id="KW-0004">4Fe-4S</keyword>
<organism evidence="6 7">
    <name type="scientific">Acetonema longum DSM 6540</name>
    <dbReference type="NCBI Taxonomy" id="1009370"/>
    <lineage>
        <taxon>Bacteria</taxon>
        <taxon>Bacillati</taxon>
        <taxon>Bacillota</taxon>
        <taxon>Negativicutes</taxon>
        <taxon>Acetonemataceae</taxon>
        <taxon>Acetonema</taxon>
    </lineage>
</organism>
<gene>
    <name evidence="6" type="ORF">ALO_11624</name>
</gene>
<evidence type="ECO:0000259" key="5">
    <source>
        <dbReference type="PROSITE" id="PS51379"/>
    </source>
</evidence>
<dbReference type="SUPFAM" id="SSF54862">
    <property type="entry name" value="4Fe-4S ferredoxins"/>
    <property type="match status" value="1"/>
</dbReference>
<feature type="domain" description="4Fe-4S ferredoxin-type" evidence="5">
    <location>
        <begin position="76"/>
        <end position="105"/>
    </location>
</feature>
<dbReference type="PANTHER" id="PTHR43177">
    <property type="entry name" value="PROTEIN NRFC"/>
    <property type="match status" value="1"/>
</dbReference>
<dbReference type="InterPro" id="IPR017896">
    <property type="entry name" value="4Fe4S_Fe-S-bd"/>
</dbReference>
<evidence type="ECO:0000313" key="7">
    <source>
        <dbReference type="Proteomes" id="UP000003240"/>
    </source>
</evidence>
<dbReference type="OrthoDB" id="9810688at2"/>
<evidence type="ECO:0000256" key="1">
    <source>
        <dbReference type="ARBA" id="ARBA00022485"/>
    </source>
</evidence>
<comment type="caution">
    <text evidence="6">The sequence shown here is derived from an EMBL/GenBank/DDBJ whole genome shotgun (WGS) entry which is preliminary data.</text>
</comment>
<reference evidence="6 7" key="1">
    <citation type="journal article" date="2011" name="EMBO J.">
        <title>Structural diversity of bacterial flagellar motors.</title>
        <authorList>
            <person name="Chen S."/>
            <person name="Beeby M."/>
            <person name="Murphy G.E."/>
            <person name="Leadbetter J.R."/>
            <person name="Hendrixson D.R."/>
            <person name="Briegel A."/>
            <person name="Li Z."/>
            <person name="Shi J."/>
            <person name="Tocheva E.I."/>
            <person name="Muller A."/>
            <person name="Dobro M.J."/>
            <person name="Jensen G.J."/>
        </authorList>
    </citation>
    <scope>NUCLEOTIDE SEQUENCE [LARGE SCALE GENOMIC DNA]</scope>
    <source>
        <strain evidence="6 7">DSM 6540</strain>
    </source>
</reference>
<dbReference type="InterPro" id="IPR050954">
    <property type="entry name" value="ET_IronSulfur_Cluster-Binding"/>
</dbReference>
<dbReference type="PROSITE" id="PS00198">
    <property type="entry name" value="4FE4S_FER_1"/>
    <property type="match status" value="1"/>
</dbReference>
<evidence type="ECO:0000256" key="3">
    <source>
        <dbReference type="ARBA" id="ARBA00023004"/>
    </source>
</evidence>
<dbReference type="CDD" id="cd16371">
    <property type="entry name" value="DMSOR_beta_like"/>
    <property type="match status" value="1"/>
</dbReference>
<feature type="domain" description="4Fe-4S ferredoxin-type" evidence="5">
    <location>
        <begin position="3"/>
        <end position="32"/>
    </location>
</feature>
<dbReference type="Pfam" id="PF00037">
    <property type="entry name" value="Fer4"/>
    <property type="match status" value="1"/>
</dbReference>
<keyword evidence="2" id="KW-0479">Metal-binding</keyword>
<name>F7NJR7_9FIRM</name>
<evidence type="ECO:0000313" key="6">
    <source>
        <dbReference type="EMBL" id="EGO63723.1"/>
    </source>
</evidence>
<dbReference type="AlphaFoldDB" id="F7NJR7"/>
<dbReference type="InterPro" id="IPR017900">
    <property type="entry name" value="4Fe4S_Fe_S_CS"/>
</dbReference>
<keyword evidence="4" id="KW-0411">Iron-sulfur</keyword>
<evidence type="ECO:0000256" key="4">
    <source>
        <dbReference type="ARBA" id="ARBA00023014"/>
    </source>
</evidence>
<dbReference type="EMBL" id="AFGF01000098">
    <property type="protein sequence ID" value="EGO63723.1"/>
    <property type="molecule type" value="Genomic_DNA"/>
</dbReference>
<dbReference type="eggNOG" id="COG0437">
    <property type="taxonomic scope" value="Bacteria"/>
</dbReference>
<proteinExistence type="predicted"/>
<dbReference type="RefSeq" id="WP_004095744.1">
    <property type="nucleotide sequence ID" value="NZ_AFGF01000098.1"/>
</dbReference>
<dbReference type="PROSITE" id="PS51379">
    <property type="entry name" value="4FE4S_FER_2"/>
    <property type="match status" value="2"/>
</dbReference>
<dbReference type="Gene3D" id="3.30.70.20">
    <property type="match status" value="2"/>
</dbReference>
<dbReference type="Pfam" id="PF13247">
    <property type="entry name" value="Fer4_11"/>
    <property type="match status" value="1"/>
</dbReference>
<dbReference type="PANTHER" id="PTHR43177:SF3">
    <property type="entry name" value="PROTEIN NRFC HOMOLOG"/>
    <property type="match status" value="1"/>
</dbReference>
<dbReference type="GO" id="GO:0051539">
    <property type="term" value="F:4 iron, 4 sulfur cluster binding"/>
    <property type="evidence" value="ECO:0007669"/>
    <property type="project" value="UniProtKB-KW"/>
</dbReference>
<accession>F7NJR7</accession>
<keyword evidence="7" id="KW-1185">Reference proteome</keyword>